<dbReference type="Proteomes" id="UP000265520">
    <property type="component" value="Unassembled WGS sequence"/>
</dbReference>
<reference evidence="1 2" key="1">
    <citation type="journal article" date="2018" name="Front. Plant Sci.">
        <title>Red Clover (Trifolium pratense) and Zigzag Clover (T. medium) - A Picture of Genomic Similarities and Differences.</title>
        <authorList>
            <person name="Dluhosova J."/>
            <person name="Istvanek J."/>
            <person name="Nedelnik J."/>
            <person name="Repkova J."/>
        </authorList>
    </citation>
    <scope>NUCLEOTIDE SEQUENCE [LARGE SCALE GENOMIC DNA]</scope>
    <source>
        <strain evidence="2">cv. 10/8</strain>
        <tissue evidence="1">Leaf</tissue>
    </source>
</reference>
<comment type="caution">
    <text evidence="1">The sequence shown here is derived from an EMBL/GenBank/DDBJ whole genome shotgun (WGS) entry which is preliminary data.</text>
</comment>
<evidence type="ECO:0000313" key="2">
    <source>
        <dbReference type="Proteomes" id="UP000265520"/>
    </source>
</evidence>
<organism evidence="1 2">
    <name type="scientific">Trifolium medium</name>
    <dbReference type="NCBI Taxonomy" id="97028"/>
    <lineage>
        <taxon>Eukaryota</taxon>
        <taxon>Viridiplantae</taxon>
        <taxon>Streptophyta</taxon>
        <taxon>Embryophyta</taxon>
        <taxon>Tracheophyta</taxon>
        <taxon>Spermatophyta</taxon>
        <taxon>Magnoliopsida</taxon>
        <taxon>eudicotyledons</taxon>
        <taxon>Gunneridae</taxon>
        <taxon>Pentapetalae</taxon>
        <taxon>rosids</taxon>
        <taxon>fabids</taxon>
        <taxon>Fabales</taxon>
        <taxon>Fabaceae</taxon>
        <taxon>Papilionoideae</taxon>
        <taxon>50 kb inversion clade</taxon>
        <taxon>NPAAA clade</taxon>
        <taxon>Hologalegina</taxon>
        <taxon>IRL clade</taxon>
        <taxon>Trifolieae</taxon>
        <taxon>Trifolium</taxon>
    </lineage>
</organism>
<protein>
    <submittedName>
        <fullName evidence="1">Uncharacterized protein</fullName>
    </submittedName>
</protein>
<proteinExistence type="predicted"/>
<evidence type="ECO:0000313" key="1">
    <source>
        <dbReference type="EMBL" id="MCI97261.1"/>
    </source>
</evidence>
<feature type="non-terminal residue" evidence="1">
    <location>
        <position position="40"/>
    </location>
</feature>
<dbReference type="EMBL" id="LXQA011437556">
    <property type="protein sequence ID" value="MCI97261.1"/>
    <property type="molecule type" value="Genomic_DNA"/>
</dbReference>
<keyword evidence="2" id="KW-1185">Reference proteome</keyword>
<name>A0A392WE71_9FABA</name>
<sequence length="40" mass="4433">MMMTDKKHTKGPGLSAVIGRSVYTECVQFDCTESISHTDQ</sequence>
<dbReference type="AlphaFoldDB" id="A0A392WE71"/>
<accession>A0A392WE71</accession>